<evidence type="ECO:0000313" key="6">
    <source>
        <dbReference type="EMBL" id="SLN12371.1"/>
    </source>
</evidence>
<proteinExistence type="inferred from homology"/>
<evidence type="ECO:0000256" key="4">
    <source>
        <dbReference type="ARBA" id="ARBA00023163"/>
    </source>
</evidence>
<dbReference type="Proteomes" id="UP000193061">
    <property type="component" value="Unassembled WGS sequence"/>
</dbReference>
<dbReference type="AlphaFoldDB" id="A0A1X6Y6S0"/>
<sequence length="302" mass="33680">MLPPNLSKADLHLLHVFTAVVDARGFSAAQIELNVSPSTISRQISDLEIRLGMKLCQRGRSGFRVTEKGELVYRAAQRLFASIREFTETVDGSRGKLVGNLSIAVIDNWVFNTQSQFSSALRQFVQQAPDVTIELYSHAPDDMELAVQDGRVSLGIGVFHKHKAGLIYETIGFEKMGLYCAQGHPIFTVNDIAKHEELLKSCQYAKRAYLRERDVSPISRQLNSTALAHQIEGIAHLILTGRYVGYLPEQFANVWVRDGTLRTVAGGKFDQPSELKLVKKKGTDLNLVARTFENLVREHSNG</sequence>
<dbReference type="InterPro" id="IPR036388">
    <property type="entry name" value="WH-like_DNA-bd_sf"/>
</dbReference>
<gene>
    <name evidence="6" type="primary">benM_1</name>
    <name evidence="6" type="ORF">ROA7450_00145</name>
</gene>
<keyword evidence="3" id="KW-0238">DNA-binding</keyword>
<dbReference type="InterPro" id="IPR005119">
    <property type="entry name" value="LysR_subst-bd"/>
</dbReference>
<dbReference type="SUPFAM" id="SSF46785">
    <property type="entry name" value="Winged helix' DNA-binding domain"/>
    <property type="match status" value="1"/>
</dbReference>
<organism evidence="6 7">
    <name type="scientific">Roseovarius albus</name>
    <dbReference type="NCBI Taxonomy" id="1247867"/>
    <lineage>
        <taxon>Bacteria</taxon>
        <taxon>Pseudomonadati</taxon>
        <taxon>Pseudomonadota</taxon>
        <taxon>Alphaproteobacteria</taxon>
        <taxon>Rhodobacterales</taxon>
        <taxon>Roseobacteraceae</taxon>
        <taxon>Roseovarius</taxon>
    </lineage>
</organism>
<keyword evidence="4" id="KW-0804">Transcription</keyword>
<feature type="domain" description="HTH lysR-type" evidence="5">
    <location>
        <begin position="10"/>
        <end position="66"/>
    </location>
</feature>
<accession>A0A1X6Y6S0</accession>
<dbReference type="InterPro" id="IPR036390">
    <property type="entry name" value="WH_DNA-bd_sf"/>
</dbReference>
<dbReference type="Gene3D" id="3.40.190.290">
    <property type="match status" value="1"/>
</dbReference>
<dbReference type="PROSITE" id="PS50931">
    <property type="entry name" value="HTH_LYSR"/>
    <property type="match status" value="1"/>
</dbReference>
<dbReference type="OrthoDB" id="7506954at2"/>
<dbReference type="Pfam" id="PF00126">
    <property type="entry name" value="HTH_1"/>
    <property type="match status" value="1"/>
</dbReference>
<protein>
    <submittedName>
        <fullName evidence="6">HTH-type transcriptional regulator BenM</fullName>
    </submittedName>
</protein>
<dbReference type="GO" id="GO:0000976">
    <property type="term" value="F:transcription cis-regulatory region binding"/>
    <property type="evidence" value="ECO:0007669"/>
    <property type="project" value="TreeGrafter"/>
</dbReference>
<name>A0A1X6Y6S0_9RHOB</name>
<reference evidence="6 7" key="1">
    <citation type="submission" date="2017-03" db="EMBL/GenBank/DDBJ databases">
        <authorList>
            <person name="Afonso C.L."/>
            <person name="Miller P.J."/>
            <person name="Scott M.A."/>
            <person name="Spackman E."/>
            <person name="Goraichik I."/>
            <person name="Dimitrov K.M."/>
            <person name="Suarez D.L."/>
            <person name="Swayne D.E."/>
        </authorList>
    </citation>
    <scope>NUCLEOTIDE SEQUENCE [LARGE SCALE GENOMIC DNA]</scope>
    <source>
        <strain evidence="6 7">CECT 7450</strain>
    </source>
</reference>
<dbReference type="PANTHER" id="PTHR30126:SF98">
    <property type="entry name" value="HTH-TYPE TRANSCRIPTIONAL ACTIVATOR BAUR"/>
    <property type="match status" value="1"/>
</dbReference>
<dbReference type="CDD" id="cd05466">
    <property type="entry name" value="PBP2_LTTR_substrate"/>
    <property type="match status" value="1"/>
</dbReference>
<evidence type="ECO:0000259" key="5">
    <source>
        <dbReference type="PROSITE" id="PS50931"/>
    </source>
</evidence>
<dbReference type="PANTHER" id="PTHR30126">
    <property type="entry name" value="HTH-TYPE TRANSCRIPTIONAL REGULATOR"/>
    <property type="match status" value="1"/>
</dbReference>
<dbReference type="SUPFAM" id="SSF53850">
    <property type="entry name" value="Periplasmic binding protein-like II"/>
    <property type="match status" value="1"/>
</dbReference>
<dbReference type="RefSeq" id="WP_085803701.1">
    <property type="nucleotide sequence ID" value="NZ_FWFX01000001.1"/>
</dbReference>
<keyword evidence="2" id="KW-0805">Transcription regulation</keyword>
<dbReference type="Gene3D" id="1.10.10.10">
    <property type="entry name" value="Winged helix-like DNA-binding domain superfamily/Winged helix DNA-binding domain"/>
    <property type="match status" value="1"/>
</dbReference>
<keyword evidence="7" id="KW-1185">Reference proteome</keyword>
<evidence type="ECO:0000256" key="3">
    <source>
        <dbReference type="ARBA" id="ARBA00023125"/>
    </source>
</evidence>
<dbReference type="GO" id="GO:0003700">
    <property type="term" value="F:DNA-binding transcription factor activity"/>
    <property type="evidence" value="ECO:0007669"/>
    <property type="project" value="InterPro"/>
</dbReference>
<evidence type="ECO:0000256" key="1">
    <source>
        <dbReference type="ARBA" id="ARBA00009437"/>
    </source>
</evidence>
<dbReference type="Pfam" id="PF03466">
    <property type="entry name" value="LysR_substrate"/>
    <property type="match status" value="1"/>
</dbReference>
<comment type="similarity">
    <text evidence="1">Belongs to the LysR transcriptional regulatory family.</text>
</comment>
<dbReference type="InterPro" id="IPR000847">
    <property type="entry name" value="LysR_HTH_N"/>
</dbReference>
<evidence type="ECO:0000313" key="7">
    <source>
        <dbReference type="Proteomes" id="UP000193061"/>
    </source>
</evidence>
<evidence type="ECO:0000256" key="2">
    <source>
        <dbReference type="ARBA" id="ARBA00023015"/>
    </source>
</evidence>
<dbReference type="EMBL" id="FWFX01000001">
    <property type="protein sequence ID" value="SLN12371.1"/>
    <property type="molecule type" value="Genomic_DNA"/>
</dbReference>